<sequence length="308" mass="34004">MDVTSQVTPEITRGERPAPSTLGGQLKALLFYLAQSEVHTYAFSVAANTILSLFPFIVMTWTIERRLFHSPGMDSVLGDLLRYFLPAHQDFVVRNMGLLAQARGQVQIISIVTLLISSTGVFLPLEVALNRVWGVTKNRSYLVNQAVSLGLAFAVGLLALFSVAFTAGQTHLVGLIFRNHTEWLIVRLMGGAVLRVSAAIFSISIFFLIYWVLPNRKLPVRAVLPTAILMGLLWEGAKTLYVLVLPHMDLESAYGPFSVSVSLMLWAFLTGLLLLGGAHLSATRYTLRLAHEADAERAREQAIEKQKL</sequence>
<feature type="transmembrane region" description="Helical" evidence="6">
    <location>
        <begin position="106"/>
        <end position="129"/>
    </location>
</feature>
<dbReference type="InterPro" id="IPR017039">
    <property type="entry name" value="Virul_fac_BrkB"/>
</dbReference>
<keyword evidence="2" id="KW-1003">Cell membrane</keyword>
<evidence type="ECO:0000256" key="4">
    <source>
        <dbReference type="ARBA" id="ARBA00022989"/>
    </source>
</evidence>
<feature type="transmembrane region" description="Helical" evidence="6">
    <location>
        <begin position="41"/>
        <end position="63"/>
    </location>
</feature>
<feature type="transmembrane region" description="Helical" evidence="6">
    <location>
        <begin position="257"/>
        <end position="278"/>
    </location>
</feature>
<organism evidence="7 8">
    <name type="scientific">Silvibacterium dinghuense</name>
    <dbReference type="NCBI Taxonomy" id="1560006"/>
    <lineage>
        <taxon>Bacteria</taxon>
        <taxon>Pseudomonadati</taxon>
        <taxon>Acidobacteriota</taxon>
        <taxon>Terriglobia</taxon>
        <taxon>Terriglobales</taxon>
        <taxon>Acidobacteriaceae</taxon>
        <taxon>Silvibacterium</taxon>
    </lineage>
</organism>
<dbReference type="PANTHER" id="PTHR30213">
    <property type="entry name" value="INNER MEMBRANE PROTEIN YHJD"/>
    <property type="match status" value="1"/>
</dbReference>
<dbReference type="AlphaFoldDB" id="A0A4Q1S7R1"/>
<feature type="transmembrane region" description="Helical" evidence="6">
    <location>
        <begin position="220"/>
        <end position="237"/>
    </location>
</feature>
<comment type="caution">
    <text evidence="7">The sequence shown here is derived from an EMBL/GenBank/DDBJ whole genome shotgun (WGS) entry which is preliminary data.</text>
</comment>
<reference evidence="7 8" key="1">
    <citation type="journal article" date="2016" name="Int. J. Syst. Evol. Microbiol.">
        <title>Acidipila dinghuensis sp. nov., an acidobacterium isolated from forest soil.</title>
        <authorList>
            <person name="Jiang Y.W."/>
            <person name="Wang J."/>
            <person name="Chen M.H."/>
            <person name="Lv Y.Y."/>
            <person name="Qiu L.H."/>
        </authorList>
    </citation>
    <scope>NUCLEOTIDE SEQUENCE [LARGE SCALE GENOMIC DNA]</scope>
    <source>
        <strain evidence="7 8">DHOF10</strain>
    </source>
</reference>
<protein>
    <submittedName>
        <fullName evidence="7">YihY/virulence factor BrkB family protein</fullName>
    </submittedName>
</protein>
<dbReference type="Pfam" id="PF03631">
    <property type="entry name" value="Virul_fac_BrkB"/>
    <property type="match status" value="1"/>
</dbReference>
<keyword evidence="3 6" id="KW-0812">Transmembrane</keyword>
<dbReference type="PIRSF" id="PIRSF035875">
    <property type="entry name" value="RNase_BN"/>
    <property type="match status" value="1"/>
</dbReference>
<keyword evidence="4 6" id="KW-1133">Transmembrane helix</keyword>
<proteinExistence type="predicted"/>
<feature type="transmembrane region" description="Helical" evidence="6">
    <location>
        <begin position="185"/>
        <end position="213"/>
    </location>
</feature>
<keyword evidence="5 6" id="KW-0472">Membrane</keyword>
<name>A0A4Q1S7R1_9BACT</name>
<dbReference type="EMBL" id="SDMK01000006">
    <property type="protein sequence ID" value="RXS93034.1"/>
    <property type="molecule type" value="Genomic_DNA"/>
</dbReference>
<dbReference type="OrthoDB" id="9808671at2"/>
<dbReference type="GO" id="GO:0005886">
    <property type="term" value="C:plasma membrane"/>
    <property type="evidence" value="ECO:0007669"/>
    <property type="project" value="UniProtKB-SubCell"/>
</dbReference>
<feature type="transmembrane region" description="Helical" evidence="6">
    <location>
        <begin position="141"/>
        <end position="165"/>
    </location>
</feature>
<evidence type="ECO:0000313" key="8">
    <source>
        <dbReference type="Proteomes" id="UP000290253"/>
    </source>
</evidence>
<evidence type="ECO:0000256" key="3">
    <source>
        <dbReference type="ARBA" id="ARBA00022692"/>
    </source>
</evidence>
<dbReference type="Proteomes" id="UP000290253">
    <property type="component" value="Unassembled WGS sequence"/>
</dbReference>
<accession>A0A4Q1S7R1</accession>
<evidence type="ECO:0000256" key="6">
    <source>
        <dbReference type="SAM" id="Phobius"/>
    </source>
</evidence>
<evidence type="ECO:0000256" key="5">
    <source>
        <dbReference type="ARBA" id="ARBA00023136"/>
    </source>
</evidence>
<comment type="subcellular location">
    <subcellularLocation>
        <location evidence="1">Cell membrane</location>
        <topology evidence="1">Multi-pass membrane protein</topology>
    </subcellularLocation>
</comment>
<keyword evidence="8" id="KW-1185">Reference proteome</keyword>
<dbReference type="PANTHER" id="PTHR30213:SF1">
    <property type="entry name" value="INNER MEMBRANE PROTEIN YHJD"/>
    <property type="match status" value="1"/>
</dbReference>
<evidence type="ECO:0000256" key="1">
    <source>
        <dbReference type="ARBA" id="ARBA00004651"/>
    </source>
</evidence>
<gene>
    <name evidence="7" type="ORF">ESZ00_19570</name>
</gene>
<evidence type="ECO:0000313" key="7">
    <source>
        <dbReference type="EMBL" id="RXS93034.1"/>
    </source>
</evidence>
<evidence type="ECO:0000256" key="2">
    <source>
        <dbReference type="ARBA" id="ARBA00022475"/>
    </source>
</evidence>
<dbReference type="NCBIfam" id="TIGR00765">
    <property type="entry name" value="yihY_not_rbn"/>
    <property type="match status" value="1"/>
</dbReference>